<dbReference type="Pfam" id="PF13148">
    <property type="entry name" value="DUF3987"/>
    <property type="match status" value="1"/>
</dbReference>
<dbReference type="AlphaFoldDB" id="A0A6B9FQK6"/>
<gene>
    <name evidence="1" type="ORF">MMSR116_16155</name>
</gene>
<dbReference type="EMBL" id="CP043538">
    <property type="protein sequence ID" value="QGY03245.1"/>
    <property type="molecule type" value="Genomic_DNA"/>
</dbReference>
<proteinExistence type="predicted"/>
<name>A0A6B9FQK6_9HYPH</name>
<evidence type="ECO:0000313" key="1">
    <source>
        <dbReference type="EMBL" id="QGY03245.1"/>
    </source>
</evidence>
<dbReference type="Proteomes" id="UP000012488">
    <property type="component" value="Chromosome"/>
</dbReference>
<organism evidence="1 2">
    <name type="scientific">Methylobacterium mesophilicum SR1.6/6</name>
    <dbReference type="NCBI Taxonomy" id="908290"/>
    <lineage>
        <taxon>Bacteria</taxon>
        <taxon>Pseudomonadati</taxon>
        <taxon>Pseudomonadota</taxon>
        <taxon>Alphaproteobacteria</taxon>
        <taxon>Hyphomicrobiales</taxon>
        <taxon>Methylobacteriaceae</taxon>
        <taxon>Methylobacterium</taxon>
    </lineage>
</organism>
<dbReference type="InterPro" id="IPR025048">
    <property type="entry name" value="DUF3987"/>
</dbReference>
<sequence length="517" mass="56300">MACLLDVRHRDVAASAIQEATLSIEQVGAGATAEDGGRSPSSDSLPLLPESQAAAAYPVHALGTHLSAAASAIADIVQVPIAVAAQSVLAAAALIIQDLADVLLPIGPNGMAKPLSLFFVTLAESGDRKSATDAFACMAIKEHEEKALKNYKNFLEIWERDRESRKIEKNLIRTNRNIDAATRTEMLRALGPEPARPIEPVLIPNDLTFEGLVNAWNKLPRSIGLFTTEGGQFIGGYGMKGDSRINTAAGLSLFWDGGTYKRIRASDGLHVLRERRLSLHLMVQPQISAKFLNDEVLIKQGFLSRILIAAPESIVGSRLHKVAQENSAQSLSAYTDRLSGLLGQVTTINVRPDVDAGRRKLAMTQEAEGLWVELSDWVEIQSTRNGQFSDVKDVAAKAAEQAARIAGVLTLVNDHNASHIAEQEMIAASELVLWYIYEARRLRDTHPVKPVLTQAKALLDWLASRPGSEAEFVEILQLGPARTRTKREAEAALAQLVEHHLVRETAQRPRTFRVVAS</sequence>
<reference evidence="1 2" key="2">
    <citation type="journal article" date="2013" name="Genome Announc.">
        <title>Draft Genome Sequence of Methylobacterium mesophilicum Strain SR1.6/6, Isolated from Citrus sinensis.</title>
        <authorList>
            <person name="Marinho Almeida D."/>
            <person name="Dini-Andreote F."/>
            <person name="Camargo Neves A.A."/>
            <person name="Juca Ramos R.T."/>
            <person name="Andreote F.D."/>
            <person name="Carneiro A.R."/>
            <person name="Oliveira de Souza Lima A."/>
            <person name="Caracciolo Gomes de Sa P.H."/>
            <person name="Ribeiro Barbosa M.S."/>
            <person name="Araujo W.L."/>
            <person name="Silva A."/>
        </authorList>
    </citation>
    <scope>NUCLEOTIDE SEQUENCE [LARGE SCALE GENOMIC DNA]</scope>
    <source>
        <strain evidence="1 2">SR1.6/6</strain>
    </source>
</reference>
<evidence type="ECO:0000313" key="2">
    <source>
        <dbReference type="Proteomes" id="UP000012488"/>
    </source>
</evidence>
<reference evidence="1 2" key="1">
    <citation type="journal article" date="2012" name="Genet. Mol. Biol.">
        <title>Analysis of 16S rRNA and mxaF genes revealing insights into Methylobacterium niche-specific plant association.</title>
        <authorList>
            <person name="Dourado M.N."/>
            <person name="Andreote F.D."/>
            <person name="Dini-Andreote F."/>
            <person name="Conti R."/>
            <person name="Araujo J.M."/>
            <person name="Araujo W.L."/>
        </authorList>
    </citation>
    <scope>NUCLEOTIDE SEQUENCE [LARGE SCALE GENOMIC DNA]</scope>
    <source>
        <strain evidence="1 2">SR1.6/6</strain>
    </source>
</reference>
<accession>A0A6B9FQK6</accession>
<dbReference type="KEGG" id="mmes:MMSR116_16155"/>
<protein>
    <submittedName>
        <fullName evidence="1">DUF3987 domain-containing protein</fullName>
    </submittedName>
</protein>